<feature type="domain" description="FecR protein" evidence="2">
    <location>
        <begin position="173"/>
        <end position="264"/>
    </location>
</feature>
<dbReference type="PANTHER" id="PTHR30273">
    <property type="entry name" value="PERIPLASMIC SIGNAL SENSOR AND SIGMA FACTOR ACTIVATOR FECR-RELATED"/>
    <property type="match status" value="1"/>
</dbReference>
<dbReference type="RefSeq" id="WP_353718838.1">
    <property type="nucleotide sequence ID" value="NZ_CP159289.1"/>
</dbReference>
<dbReference type="PANTHER" id="PTHR30273:SF2">
    <property type="entry name" value="PROTEIN FECR"/>
    <property type="match status" value="1"/>
</dbReference>
<evidence type="ECO:0000259" key="2">
    <source>
        <dbReference type="Pfam" id="PF04773"/>
    </source>
</evidence>
<dbReference type="InterPro" id="IPR032508">
    <property type="entry name" value="FecR_C"/>
</dbReference>
<dbReference type="Pfam" id="PF16344">
    <property type="entry name" value="FecR_C"/>
    <property type="match status" value="1"/>
</dbReference>
<reference evidence="4" key="1">
    <citation type="submission" date="2024-06" db="EMBL/GenBank/DDBJ databases">
        <title>Sequencing and assembly of the genome of Dyadobacter sp. strain 676, a symbiont of Cyamopsis tetragonoloba.</title>
        <authorList>
            <person name="Guro P."/>
            <person name="Sazanova A."/>
            <person name="Kuznetsova I."/>
            <person name="Belimov A."/>
            <person name="Safronova V."/>
        </authorList>
    </citation>
    <scope>NUCLEOTIDE SEQUENCE</scope>
    <source>
        <strain evidence="4">676</strain>
    </source>
</reference>
<accession>A0AAU8FIE7</accession>
<feature type="transmembrane region" description="Helical" evidence="1">
    <location>
        <begin position="72"/>
        <end position="94"/>
    </location>
</feature>
<evidence type="ECO:0000313" key="4">
    <source>
        <dbReference type="EMBL" id="XCH23514.1"/>
    </source>
</evidence>
<dbReference type="PIRSF" id="PIRSF018266">
    <property type="entry name" value="FecR"/>
    <property type="match status" value="1"/>
</dbReference>
<evidence type="ECO:0000259" key="3">
    <source>
        <dbReference type="Pfam" id="PF16344"/>
    </source>
</evidence>
<organism evidence="4">
    <name type="scientific">Dyadobacter sp. 676</name>
    <dbReference type="NCBI Taxonomy" id="3088362"/>
    <lineage>
        <taxon>Bacteria</taxon>
        <taxon>Pseudomonadati</taxon>
        <taxon>Bacteroidota</taxon>
        <taxon>Cytophagia</taxon>
        <taxon>Cytophagales</taxon>
        <taxon>Spirosomataceae</taxon>
        <taxon>Dyadobacter</taxon>
    </lineage>
</organism>
<dbReference type="EMBL" id="CP159289">
    <property type="protein sequence ID" value="XCH23514.1"/>
    <property type="molecule type" value="Genomic_DNA"/>
</dbReference>
<name>A0AAU8FIE7_9BACT</name>
<dbReference type="InterPro" id="IPR012373">
    <property type="entry name" value="Ferrdict_sens_TM"/>
</dbReference>
<keyword evidence="1" id="KW-0472">Membrane</keyword>
<dbReference type="Gene3D" id="2.60.120.1440">
    <property type="match status" value="1"/>
</dbReference>
<proteinExistence type="predicted"/>
<dbReference type="AlphaFoldDB" id="A0AAU8FIE7"/>
<dbReference type="InterPro" id="IPR006860">
    <property type="entry name" value="FecR"/>
</dbReference>
<sequence>MDEPELRDLLRRFREGTCTEKEKELLELWFDQTSVQSDWKWTDAQAREHTRQQMLNGIQMQIKETDRHPERLWRYLSVAASVALLMVAGAWWLLHSGNGRDRVADYRQTAVKPGTQQAMLTLSDGSSVLVDGAARGVLSRDGDMTVLKTDQGNLEYRKDSAGRASGGRNTLLVPRGSTFKVTLPDGTVAWINSATRMTYPAGNTGNERLVELSGEAYFEVSPDKKRPFKVLSGGTEIIVTGTHFNVNAYEDEEDVVTTLAEGQVLVSREGKQAVLKPGQQALSNDSGKLTVRGVDVEGSLAWKEGYFVFDDMELRSVMKMIARWYDVQVVYEGDIPPLRFGGTFSKSKDLDGLLSYLGQLSNIHFKQQGKKIMVKQ</sequence>
<keyword evidence="1" id="KW-1133">Transmembrane helix</keyword>
<feature type="domain" description="Protein FecR C-terminal" evidence="3">
    <location>
        <begin position="306"/>
        <end position="374"/>
    </location>
</feature>
<keyword evidence="1" id="KW-0812">Transmembrane</keyword>
<dbReference type="Pfam" id="PF04773">
    <property type="entry name" value="FecR"/>
    <property type="match status" value="1"/>
</dbReference>
<dbReference type="GO" id="GO:0016989">
    <property type="term" value="F:sigma factor antagonist activity"/>
    <property type="evidence" value="ECO:0007669"/>
    <property type="project" value="TreeGrafter"/>
</dbReference>
<dbReference type="Gene3D" id="3.55.50.30">
    <property type="match status" value="1"/>
</dbReference>
<evidence type="ECO:0000256" key="1">
    <source>
        <dbReference type="SAM" id="Phobius"/>
    </source>
</evidence>
<protein>
    <submittedName>
        <fullName evidence="4">FecR domain-containing protein</fullName>
    </submittedName>
</protein>
<gene>
    <name evidence="4" type="ORF">ABV298_24895</name>
</gene>